<dbReference type="Pfam" id="PF24626">
    <property type="entry name" value="SH3_Tf2-1"/>
    <property type="match status" value="1"/>
</dbReference>
<evidence type="ECO:0000313" key="2">
    <source>
        <dbReference type="EMBL" id="GJT61971.1"/>
    </source>
</evidence>
<keyword evidence="3" id="KW-1185">Reference proteome</keyword>
<organism evidence="2 3">
    <name type="scientific">Tanacetum coccineum</name>
    <dbReference type="NCBI Taxonomy" id="301880"/>
    <lineage>
        <taxon>Eukaryota</taxon>
        <taxon>Viridiplantae</taxon>
        <taxon>Streptophyta</taxon>
        <taxon>Embryophyta</taxon>
        <taxon>Tracheophyta</taxon>
        <taxon>Spermatophyta</taxon>
        <taxon>Magnoliopsida</taxon>
        <taxon>eudicotyledons</taxon>
        <taxon>Gunneridae</taxon>
        <taxon>Pentapetalae</taxon>
        <taxon>asterids</taxon>
        <taxon>campanulids</taxon>
        <taxon>Asterales</taxon>
        <taxon>Asteraceae</taxon>
        <taxon>Asteroideae</taxon>
        <taxon>Anthemideae</taxon>
        <taxon>Anthemidinae</taxon>
        <taxon>Tanacetum</taxon>
    </lineage>
</organism>
<dbReference type="InterPro" id="IPR056924">
    <property type="entry name" value="SH3_Tf2-1"/>
</dbReference>
<evidence type="ECO:0000313" key="3">
    <source>
        <dbReference type="Proteomes" id="UP001151760"/>
    </source>
</evidence>
<reference evidence="2" key="1">
    <citation type="journal article" date="2022" name="Int. J. Mol. Sci.">
        <title>Draft Genome of Tanacetum Coccineum: Genomic Comparison of Closely Related Tanacetum-Family Plants.</title>
        <authorList>
            <person name="Yamashiro T."/>
            <person name="Shiraishi A."/>
            <person name="Nakayama K."/>
            <person name="Satake H."/>
        </authorList>
    </citation>
    <scope>NUCLEOTIDE SEQUENCE</scope>
</reference>
<reference evidence="2" key="2">
    <citation type="submission" date="2022-01" db="EMBL/GenBank/DDBJ databases">
        <authorList>
            <person name="Yamashiro T."/>
            <person name="Shiraishi A."/>
            <person name="Satake H."/>
            <person name="Nakayama K."/>
        </authorList>
    </citation>
    <scope>NUCLEOTIDE SEQUENCE</scope>
</reference>
<dbReference type="PANTHER" id="PTHR46148">
    <property type="entry name" value="CHROMO DOMAIN-CONTAINING PROTEIN"/>
    <property type="match status" value="1"/>
</dbReference>
<dbReference type="Proteomes" id="UP001151760">
    <property type="component" value="Unassembled WGS sequence"/>
</dbReference>
<evidence type="ECO:0000259" key="1">
    <source>
        <dbReference type="Pfam" id="PF24626"/>
    </source>
</evidence>
<accession>A0ABQ5FEW6</accession>
<proteinExistence type="predicted"/>
<dbReference type="PANTHER" id="PTHR46148:SF52">
    <property type="entry name" value="OS04G0603800 PROTEIN"/>
    <property type="match status" value="1"/>
</dbReference>
<sequence>MAGESVVETVDKSLQAREAAIKMVKFHIIRAHNRIKKYADLKRSEREFDVGMWVYLKLQPHRQVTIRKAVQNKLSAKYYGPFLIIAKVGVVAYKLELLSDSQIHPMVHVSQLKLCKGTNLKMGFLPHFGDDGLLVVEPEVILDRRIGKLNNRATTYVLVKWVNILKKMLLGSFVKS</sequence>
<comment type="caution">
    <text evidence="2">The sequence shown here is derived from an EMBL/GenBank/DDBJ whole genome shotgun (WGS) entry which is preliminary data.</text>
</comment>
<protein>
    <recommendedName>
        <fullName evidence="1">Tf2-1-like SH3-like domain-containing protein</fullName>
    </recommendedName>
</protein>
<feature type="domain" description="Tf2-1-like SH3-like" evidence="1">
    <location>
        <begin position="52"/>
        <end position="115"/>
    </location>
</feature>
<name>A0ABQ5FEW6_9ASTR</name>
<gene>
    <name evidence="2" type="ORF">Tco_1005504</name>
</gene>
<dbReference type="EMBL" id="BQNB010017333">
    <property type="protein sequence ID" value="GJT61971.1"/>
    <property type="molecule type" value="Genomic_DNA"/>
</dbReference>